<feature type="transmembrane region" description="Helical" evidence="7">
    <location>
        <begin position="102"/>
        <end position="124"/>
    </location>
</feature>
<feature type="transmembrane region" description="Helical" evidence="7">
    <location>
        <begin position="414"/>
        <end position="446"/>
    </location>
</feature>
<keyword evidence="2 7" id="KW-0813">Transport</keyword>
<dbReference type="PANTHER" id="PTHR43386:SF1">
    <property type="entry name" value="D,D-DIPEPTIDE TRANSPORT SYSTEM PERMEASE PROTEIN DDPC-RELATED"/>
    <property type="match status" value="1"/>
</dbReference>
<evidence type="ECO:0000256" key="7">
    <source>
        <dbReference type="RuleBase" id="RU363032"/>
    </source>
</evidence>
<feature type="transmembrane region" description="Helical" evidence="7">
    <location>
        <begin position="174"/>
        <end position="193"/>
    </location>
</feature>
<feature type="transmembrane region" description="Helical" evidence="7">
    <location>
        <begin position="323"/>
        <end position="342"/>
    </location>
</feature>
<evidence type="ECO:0000256" key="5">
    <source>
        <dbReference type="ARBA" id="ARBA00022989"/>
    </source>
</evidence>
<evidence type="ECO:0000256" key="8">
    <source>
        <dbReference type="SAM" id="MobiDB-lite"/>
    </source>
</evidence>
<evidence type="ECO:0000256" key="1">
    <source>
        <dbReference type="ARBA" id="ARBA00004651"/>
    </source>
</evidence>
<dbReference type="InterPro" id="IPR035906">
    <property type="entry name" value="MetI-like_sf"/>
</dbReference>
<proteinExistence type="inferred from homology"/>
<feature type="transmembrane region" description="Helical" evidence="7">
    <location>
        <begin position="136"/>
        <end position="162"/>
    </location>
</feature>
<evidence type="ECO:0000256" key="4">
    <source>
        <dbReference type="ARBA" id="ARBA00022692"/>
    </source>
</evidence>
<evidence type="ECO:0000256" key="3">
    <source>
        <dbReference type="ARBA" id="ARBA00022475"/>
    </source>
</evidence>
<dbReference type="InterPro" id="IPR000515">
    <property type="entry name" value="MetI-like"/>
</dbReference>
<keyword evidence="5 7" id="KW-1133">Transmembrane helix</keyword>
<comment type="caution">
    <text evidence="10">The sequence shown here is derived from an EMBL/GenBank/DDBJ whole genome shotgun (WGS) entry which is preliminary data.</text>
</comment>
<keyword evidence="11" id="KW-1185">Reference proteome</keyword>
<accession>A0ABT7YN44</accession>
<evidence type="ECO:0000256" key="6">
    <source>
        <dbReference type="ARBA" id="ARBA00023136"/>
    </source>
</evidence>
<dbReference type="InterPro" id="IPR050366">
    <property type="entry name" value="BP-dependent_transpt_permease"/>
</dbReference>
<feature type="region of interest" description="Disordered" evidence="8">
    <location>
        <begin position="568"/>
        <end position="598"/>
    </location>
</feature>
<evidence type="ECO:0000256" key="2">
    <source>
        <dbReference type="ARBA" id="ARBA00022448"/>
    </source>
</evidence>
<evidence type="ECO:0000259" key="9">
    <source>
        <dbReference type="PROSITE" id="PS50928"/>
    </source>
</evidence>
<organism evidence="10 11">
    <name type="scientific">Glycomyces tritici</name>
    <dbReference type="NCBI Taxonomy" id="2665176"/>
    <lineage>
        <taxon>Bacteria</taxon>
        <taxon>Bacillati</taxon>
        <taxon>Actinomycetota</taxon>
        <taxon>Actinomycetes</taxon>
        <taxon>Glycomycetales</taxon>
        <taxon>Glycomycetaceae</taxon>
        <taxon>Glycomyces</taxon>
    </lineage>
</organism>
<gene>
    <name evidence="10" type="ORF">QWI33_09995</name>
</gene>
<name>A0ABT7YN44_9ACTN</name>
<dbReference type="RefSeq" id="WP_289957104.1">
    <property type="nucleotide sequence ID" value="NZ_JAUEMJ010000002.1"/>
</dbReference>
<evidence type="ECO:0000313" key="10">
    <source>
        <dbReference type="EMBL" id="MDN3240058.1"/>
    </source>
</evidence>
<keyword evidence="3" id="KW-1003">Cell membrane</keyword>
<evidence type="ECO:0000313" key="11">
    <source>
        <dbReference type="Proteomes" id="UP001171902"/>
    </source>
</evidence>
<dbReference type="EMBL" id="JAUEMJ010000002">
    <property type="protein sequence ID" value="MDN3240058.1"/>
    <property type="molecule type" value="Genomic_DNA"/>
</dbReference>
<dbReference type="PROSITE" id="PS50928">
    <property type="entry name" value="ABC_TM1"/>
    <property type="match status" value="1"/>
</dbReference>
<comment type="subcellular location">
    <subcellularLocation>
        <location evidence="1 7">Cell membrane</location>
        <topology evidence="1 7">Multi-pass membrane protein</topology>
    </subcellularLocation>
</comment>
<protein>
    <submittedName>
        <fullName evidence="10">ABC transporter permease subunit</fullName>
    </submittedName>
</protein>
<feature type="transmembrane region" description="Helical" evidence="7">
    <location>
        <begin position="540"/>
        <end position="562"/>
    </location>
</feature>
<dbReference type="Proteomes" id="UP001171902">
    <property type="component" value="Unassembled WGS sequence"/>
</dbReference>
<feature type="transmembrane region" description="Helical" evidence="7">
    <location>
        <begin position="234"/>
        <end position="256"/>
    </location>
</feature>
<dbReference type="Gene3D" id="1.10.3720.10">
    <property type="entry name" value="MetI-like"/>
    <property type="match status" value="1"/>
</dbReference>
<reference evidence="10" key="1">
    <citation type="submission" date="2023-06" db="EMBL/GenBank/DDBJ databases">
        <title>Gycomyces niveus sp.nov., a novel actinomycete isolated from soil in Shouguang.</title>
        <authorList>
            <person name="Yang X."/>
            <person name="Zhao J."/>
        </authorList>
    </citation>
    <scope>NUCLEOTIDE SEQUENCE</scope>
    <source>
        <strain evidence="10">NEAU C2</strain>
    </source>
</reference>
<sequence length="598" mass="61204">MTLLRGTLTRALVLLTVLTAIGLLPWLADRDPALTVLRARYPGREATDSALDAIRTELGLDAGPLAILRDWLLGLTRGDFGASWTSGAPVADTVLPALGTSLTVMAAALAVTFAVTTAACAPALHRAAQGRPVGTGGVAVASFAALPDFLIATLGVAVFATWTGLLPAYGFNGPANLVLPALAMGLPGGGVLARLGRDAIGRIAAEDWVRQWRTAGYPKARIARGLLRRALPPVLPQFAIIAVSITGAAVAVETIFAVPGLGRAALAAADAQDLPVLQACMALLIAFGFTAGLLARLAARALDGPATAIPAAPPATGGRRRHLAWITVGAAPLLLAVAYGLIRSGDIATGSRLDAPSAAAWLGTDELGRDVLARLGQGALWTAGAAFLACVLAYLLALGLGFTPRLAHPLAEAFNSFPVAIAGMIVVVVLGRGQFGAVLAVVAVSWPPLAAHAAELVAQARTAGHLEARLALGAGPWWILRRHTLPLVTGPLAAHAGLRLPGMALGIASLGFLGLGAEADAPEWGASLARSLPYLERAPLAALAPAAAMIALTLAVMAAVSLPKRRPRLRRPPVPVPVPVPAERYPQARDQATKAQLT</sequence>
<keyword evidence="4 7" id="KW-0812">Transmembrane</keyword>
<feature type="transmembrane region" description="Helical" evidence="7">
    <location>
        <begin position="276"/>
        <end position="295"/>
    </location>
</feature>
<dbReference type="SUPFAM" id="SSF161098">
    <property type="entry name" value="MetI-like"/>
    <property type="match status" value="2"/>
</dbReference>
<dbReference type="CDD" id="cd06261">
    <property type="entry name" value="TM_PBP2"/>
    <property type="match status" value="1"/>
</dbReference>
<feature type="domain" description="ABC transmembrane type-1" evidence="9">
    <location>
        <begin position="375"/>
        <end position="561"/>
    </location>
</feature>
<comment type="similarity">
    <text evidence="7">Belongs to the binding-protein-dependent transport system permease family.</text>
</comment>
<keyword evidence="6 7" id="KW-0472">Membrane</keyword>
<feature type="transmembrane region" description="Helical" evidence="7">
    <location>
        <begin position="379"/>
        <end position="402"/>
    </location>
</feature>
<dbReference type="PANTHER" id="PTHR43386">
    <property type="entry name" value="OLIGOPEPTIDE TRANSPORT SYSTEM PERMEASE PROTEIN APPC"/>
    <property type="match status" value="1"/>
</dbReference>
<dbReference type="Pfam" id="PF00528">
    <property type="entry name" value="BPD_transp_1"/>
    <property type="match status" value="2"/>
</dbReference>